<dbReference type="InterPro" id="IPR036615">
    <property type="entry name" value="Mur_ligase_C_dom_sf"/>
</dbReference>
<protein>
    <recommendedName>
        <fullName evidence="11">UDP-N-acetylmuramoyl-L-alanine--D-glutamate ligase</fullName>
    </recommendedName>
</protein>
<dbReference type="InterPro" id="IPR013221">
    <property type="entry name" value="Mur_ligase_cen"/>
</dbReference>
<dbReference type="GO" id="GO:0008764">
    <property type="term" value="F:UDP-N-acetylmuramoylalanine-D-glutamate ligase activity"/>
    <property type="evidence" value="ECO:0007669"/>
    <property type="project" value="UniProtKB-EC"/>
</dbReference>
<dbReference type="Proteomes" id="UP000230758">
    <property type="component" value="Unassembled WGS sequence"/>
</dbReference>
<dbReference type="EMBL" id="PFXF01000027">
    <property type="protein sequence ID" value="PJA32581.1"/>
    <property type="molecule type" value="Genomic_DNA"/>
</dbReference>
<evidence type="ECO:0000313" key="9">
    <source>
        <dbReference type="EMBL" id="PJA32581.1"/>
    </source>
</evidence>
<dbReference type="Pfam" id="PF08245">
    <property type="entry name" value="Mur_ligase_M"/>
    <property type="match status" value="1"/>
</dbReference>
<evidence type="ECO:0000256" key="2">
    <source>
        <dbReference type="ARBA" id="ARBA00004752"/>
    </source>
</evidence>
<keyword evidence="4" id="KW-0436">Ligase</keyword>
<comment type="caution">
    <text evidence="9">The sequence shown here is derived from an EMBL/GenBank/DDBJ whole genome shotgun (WGS) entry which is preliminary data.</text>
</comment>
<accession>A0A2M7WRF2</accession>
<dbReference type="GO" id="GO:0005737">
    <property type="term" value="C:cytoplasm"/>
    <property type="evidence" value="ECO:0007669"/>
    <property type="project" value="UniProtKB-SubCell"/>
</dbReference>
<dbReference type="GO" id="GO:0008360">
    <property type="term" value="P:regulation of cell shape"/>
    <property type="evidence" value="ECO:0007669"/>
    <property type="project" value="InterPro"/>
</dbReference>
<dbReference type="GO" id="GO:0051301">
    <property type="term" value="P:cell division"/>
    <property type="evidence" value="ECO:0007669"/>
    <property type="project" value="InterPro"/>
</dbReference>
<dbReference type="InterPro" id="IPR036565">
    <property type="entry name" value="Mur-like_cat_sf"/>
</dbReference>
<evidence type="ECO:0000256" key="3">
    <source>
        <dbReference type="ARBA" id="ARBA00022490"/>
    </source>
</evidence>
<sequence length="262" mass="28985">QGFGEVHLSPHIAIFSTFMPDHMNYYHSDLESYFKDKANIFLNQSPADHVVVGGQVAPFLKQFNYSSKIKSKVSIIGLKDFPKNWQLQILGEHNQSNAALAIEALRIFGLDEKDIQKGVETFNGVEGRLQLVRELQGIKIYNDTCSTTPESTKVALEALDPDKKRNILLIAGGADKGLDMRGVQKSIAEHCKKVYFLSGTGTKRVWGGEKSYDSLEGAFNTAISDAVLGDIVILSPAFASFGMFKNEYDRGDQFNLVVSKLS</sequence>
<dbReference type="SUPFAM" id="SSF53244">
    <property type="entry name" value="MurD-like peptide ligases, peptide-binding domain"/>
    <property type="match status" value="1"/>
</dbReference>
<reference evidence="10" key="1">
    <citation type="submission" date="2017-09" db="EMBL/GenBank/DDBJ databases">
        <title>Depth-based differentiation of microbial function through sediment-hosted aquifers and enrichment of novel symbionts in the deep terrestrial subsurface.</title>
        <authorList>
            <person name="Probst A.J."/>
            <person name="Ladd B."/>
            <person name="Jarett J.K."/>
            <person name="Geller-Mcgrath D.E."/>
            <person name="Sieber C.M.K."/>
            <person name="Emerson J.B."/>
            <person name="Anantharaman K."/>
            <person name="Thomas B.C."/>
            <person name="Malmstrom R."/>
            <person name="Stieglmeier M."/>
            <person name="Klingl A."/>
            <person name="Woyke T."/>
            <person name="Ryan C.M."/>
            <person name="Banfield J.F."/>
        </authorList>
    </citation>
    <scope>NUCLEOTIDE SEQUENCE [LARGE SCALE GENOMIC DNA]</scope>
</reference>
<dbReference type="Gene3D" id="3.90.190.20">
    <property type="entry name" value="Mur ligase, C-terminal domain"/>
    <property type="match status" value="1"/>
</dbReference>
<dbReference type="GO" id="GO:0005524">
    <property type="term" value="F:ATP binding"/>
    <property type="evidence" value="ECO:0007669"/>
    <property type="project" value="UniProtKB-KW"/>
</dbReference>
<feature type="domain" description="Mur ligase C-terminal" evidence="7">
    <location>
        <begin position="127"/>
        <end position="237"/>
    </location>
</feature>
<evidence type="ECO:0000313" key="10">
    <source>
        <dbReference type="Proteomes" id="UP000230758"/>
    </source>
</evidence>
<evidence type="ECO:0000256" key="5">
    <source>
        <dbReference type="ARBA" id="ARBA00022741"/>
    </source>
</evidence>
<dbReference type="PANTHER" id="PTHR43692:SF1">
    <property type="entry name" value="UDP-N-ACETYLMURAMOYLALANINE--D-GLUTAMATE LIGASE"/>
    <property type="match status" value="1"/>
</dbReference>
<keyword evidence="6" id="KW-0067">ATP-binding</keyword>
<comment type="pathway">
    <text evidence="2">Cell wall biogenesis; peptidoglycan biosynthesis.</text>
</comment>
<dbReference type="Gene3D" id="3.40.1190.10">
    <property type="entry name" value="Mur-like, catalytic domain"/>
    <property type="match status" value="1"/>
</dbReference>
<feature type="non-terminal residue" evidence="9">
    <location>
        <position position="1"/>
    </location>
</feature>
<organism evidence="9 10">
    <name type="scientific">Candidatus Zambryskibacteria bacterium CG_4_9_14_3_um_filter_42_15</name>
    <dbReference type="NCBI Taxonomy" id="1975112"/>
    <lineage>
        <taxon>Bacteria</taxon>
        <taxon>Candidatus Zambryskiibacteriota</taxon>
    </lineage>
</organism>
<evidence type="ECO:0000256" key="1">
    <source>
        <dbReference type="ARBA" id="ARBA00004496"/>
    </source>
</evidence>
<dbReference type="InterPro" id="IPR004101">
    <property type="entry name" value="Mur_ligase_C"/>
</dbReference>
<evidence type="ECO:0000259" key="8">
    <source>
        <dbReference type="Pfam" id="PF08245"/>
    </source>
</evidence>
<evidence type="ECO:0008006" key="11">
    <source>
        <dbReference type="Google" id="ProtNLM"/>
    </source>
</evidence>
<evidence type="ECO:0000259" key="7">
    <source>
        <dbReference type="Pfam" id="PF02875"/>
    </source>
</evidence>
<comment type="subcellular location">
    <subcellularLocation>
        <location evidence="1">Cytoplasm</location>
    </subcellularLocation>
</comment>
<gene>
    <name evidence="9" type="ORF">CO185_02435</name>
</gene>
<evidence type="ECO:0000256" key="4">
    <source>
        <dbReference type="ARBA" id="ARBA00022598"/>
    </source>
</evidence>
<proteinExistence type="predicted"/>
<dbReference type="Pfam" id="PF02875">
    <property type="entry name" value="Mur_ligase_C"/>
    <property type="match status" value="1"/>
</dbReference>
<dbReference type="PANTHER" id="PTHR43692">
    <property type="entry name" value="UDP-N-ACETYLMURAMOYLALANINE--D-GLUTAMATE LIGASE"/>
    <property type="match status" value="1"/>
</dbReference>
<evidence type="ECO:0000256" key="6">
    <source>
        <dbReference type="ARBA" id="ARBA00022840"/>
    </source>
</evidence>
<feature type="domain" description="Mur ligase central" evidence="8">
    <location>
        <begin position="8"/>
        <end position="80"/>
    </location>
</feature>
<keyword evidence="3" id="KW-0963">Cytoplasm</keyword>
<dbReference type="AlphaFoldDB" id="A0A2M7WRF2"/>
<dbReference type="InterPro" id="IPR005762">
    <property type="entry name" value="MurD"/>
</dbReference>
<name>A0A2M7WRF2_9BACT</name>
<dbReference type="SUPFAM" id="SSF53623">
    <property type="entry name" value="MurD-like peptide ligases, catalytic domain"/>
    <property type="match status" value="1"/>
</dbReference>
<keyword evidence="5" id="KW-0547">Nucleotide-binding</keyword>